<dbReference type="PANTHER" id="PTHR23117">
    <property type="entry name" value="GUANYLATE KINASE-RELATED"/>
    <property type="match status" value="1"/>
</dbReference>
<keyword evidence="7 13" id="KW-0808">Transferase</keyword>
<dbReference type="GO" id="GO:0005829">
    <property type="term" value="C:cytosol"/>
    <property type="evidence" value="ECO:0007669"/>
    <property type="project" value="TreeGrafter"/>
</dbReference>
<evidence type="ECO:0000256" key="3">
    <source>
        <dbReference type="ARBA" id="ARBA00005790"/>
    </source>
</evidence>
<keyword evidence="16" id="KW-1185">Reference proteome</keyword>
<feature type="binding site" evidence="13">
    <location>
        <begin position="19"/>
        <end position="26"/>
    </location>
    <ligand>
        <name>ATP</name>
        <dbReference type="ChEBI" id="CHEBI:30616"/>
    </ligand>
</feature>
<keyword evidence="9 13" id="KW-0418">Kinase</keyword>
<gene>
    <name evidence="13" type="primary">gmk</name>
    <name evidence="15" type="ORF">CW354_22250</name>
</gene>
<dbReference type="Gene3D" id="3.30.63.10">
    <property type="entry name" value="Guanylate Kinase phosphate binding domain"/>
    <property type="match status" value="1"/>
</dbReference>
<dbReference type="Gene3D" id="3.40.50.300">
    <property type="entry name" value="P-loop containing nucleotide triphosphate hydrolases"/>
    <property type="match status" value="1"/>
</dbReference>
<dbReference type="GO" id="GO:0004385">
    <property type="term" value="F:GMP kinase activity"/>
    <property type="evidence" value="ECO:0007669"/>
    <property type="project" value="UniProtKB-UniRule"/>
</dbReference>
<organism evidence="15 16">
    <name type="scientific">Hyphococcus luteus</name>
    <dbReference type="NCBI Taxonomy" id="2058213"/>
    <lineage>
        <taxon>Bacteria</taxon>
        <taxon>Pseudomonadati</taxon>
        <taxon>Pseudomonadota</taxon>
        <taxon>Alphaproteobacteria</taxon>
        <taxon>Parvularculales</taxon>
        <taxon>Parvularculaceae</taxon>
        <taxon>Hyphococcus</taxon>
    </lineage>
</organism>
<dbReference type="RefSeq" id="WP_104832294.1">
    <property type="nucleotide sequence ID" value="NZ_PJCH01000017.1"/>
</dbReference>
<dbReference type="InterPro" id="IPR017665">
    <property type="entry name" value="Guanylate_kinase"/>
</dbReference>
<dbReference type="NCBIfam" id="TIGR03263">
    <property type="entry name" value="guanyl_kin"/>
    <property type="match status" value="1"/>
</dbReference>
<sequence length="214" mass="24659">MIGGDLKVARRGLMFILSSPSGAGKTTLAERLLEKDDEMVLSVSATTRQRRPGEAHGKDYYFVSEEEFTRMRDEGEFLEWANVFGHYYGTPRSLVEDVLRQGKDVLFDIDWQGAQQLDEVAGEDVVKVFILPPSREELERRLRQRAQDPEDVVQRRMAKADAEMSHWAEYDYVIVNYDLDESEELLRSILFAERLKRRRQIGLAAIVKEMIGEG</sequence>
<dbReference type="FunFam" id="3.30.63.10:FF:000005">
    <property type="entry name" value="Guanylate kinase"/>
    <property type="match status" value="1"/>
</dbReference>
<dbReference type="SUPFAM" id="SSF52540">
    <property type="entry name" value="P-loop containing nucleoside triphosphate hydrolases"/>
    <property type="match status" value="1"/>
</dbReference>
<comment type="catalytic activity">
    <reaction evidence="12 13">
        <text>GMP + ATP = GDP + ADP</text>
        <dbReference type="Rhea" id="RHEA:20780"/>
        <dbReference type="ChEBI" id="CHEBI:30616"/>
        <dbReference type="ChEBI" id="CHEBI:58115"/>
        <dbReference type="ChEBI" id="CHEBI:58189"/>
        <dbReference type="ChEBI" id="CHEBI:456216"/>
        <dbReference type="EC" id="2.7.4.8"/>
    </reaction>
</comment>
<evidence type="ECO:0000256" key="12">
    <source>
        <dbReference type="ARBA" id="ARBA00048594"/>
    </source>
</evidence>
<dbReference type="PROSITE" id="PS50052">
    <property type="entry name" value="GUANYLATE_KINASE_2"/>
    <property type="match status" value="1"/>
</dbReference>
<evidence type="ECO:0000256" key="10">
    <source>
        <dbReference type="ARBA" id="ARBA00022840"/>
    </source>
</evidence>
<feature type="domain" description="Guanylate kinase-like" evidence="14">
    <location>
        <begin position="12"/>
        <end position="191"/>
    </location>
</feature>
<comment type="caution">
    <text evidence="15">The sequence shown here is derived from an EMBL/GenBank/DDBJ whole genome shotgun (WGS) entry which is preliminary data.</text>
</comment>
<dbReference type="Proteomes" id="UP000239504">
    <property type="component" value="Unassembled WGS sequence"/>
</dbReference>
<evidence type="ECO:0000256" key="9">
    <source>
        <dbReference type="ARBA" id="ARBA00022777"/>
    </source>
</evidence>
<keyword evidence="6 13" id="KW-0963">Cytoplasm</keyword>
<dbReference type="EMBL" id="PJCH01000017">
    <property type="protein sequence ID" value="PQA85654.1"/>
    <property type="molecule type" value="Genomic_DNA"/>
</dbReference>
<dbReference type="Pfam" id="PF00625">
    <property type="entry name" value="Guanylate_kin"/>
    <property type="match status" value="1"/>
</dbReference>
<evidence type="ECO:0000256" key="13">
    <source>
        <dbReference type="HAMAP-Rule" id="MF_00328"/>
    </source>
</evidence>
<evidence type="ECO:0000313" key="15">
    <source>
        <dbReference type="EMBL" id="PQA85654.1"/>
    </source>
</evidence>
<dbReference type="EC" id="2.7.4.8" evidence="4 13"/>
<evidence type="ECO:0000313" key="16">
    <source>
        <dbReference type="Proteomes" id="UP000239504"/>
    </source>
</evidence>
<evidence type="ECO:0000256" key="6">
    <source>
        <dbReference type="ARBA" id="ARBA00022490"/>
    </source>
</evidence>
<reference evidence="15 16" key="1">
    <citation type="submission" date="2017-12" db="EMBL/GenBank/DDBJ databases">
        <authorList>
            <person name="Hurst M.R.H."/>
        </authorList>
    </citation>
    <scope>NUCLEOTIDE SEQUENCE [LARGE SCALE GENOMIC DNA]</scope>
    <source>
        <strain evidence="15 16">SY-3-19</strain>
    </source>
</reference>
<evidence type="ECO:0000256" key="2">
    <source>
        <dbReference type="ARBA" id="ARBA00004496"/>
    </source>
</evidence>
<evidence type="ECO:0000256" key="4">
    <source>
        <dbReference type="ARBA" id="ARBA00012961"/>
    </source>
</evidence>
<name>A0A2S7JZH7_9PROT</name>
<dbReference type="InterPro" id="IPR020590">
    <property type="entry name" value="Guanylate_kinase_CS"/>
</dbReference>
<dbReference type="GO" id="GO:0005524">
    <property type="term" value="F:ATP binding"/>
    <property type="evidence" value="ECO:0007669"/>
    <property type="project" value="UniProtKB-UniRule"/>
</dbReference>
<dbReference type="CDD" id="cd00071">
    <property type="entry name" value="GMPK"/>
    <property type="match status" value="1"/>
</dbReference>
<dbReference type="PANTHER" id="PTHR23117:SF13">
    <property type="entry name" value="GUANYLATE KINASE"/>
    <property type="match status" value="1"/>
</dbReference>
<evidence type="ECO:0000259" key="14">
    <source>
        <dbReference type="PROSITE" id="PS50052"/>
    </source>
</evidence>
<dbReference type="HAMAP" id="MF_00328">
    <property type="entry name" value="Guanylate_kinase"/>
    <property type="match status" value="1"/>
</dbReference>
<keyword evidence="8 13" id="KW-0547">Nucleotide-binding</keyword>
<accession>A0A2S7JZH7</accession>
<evidence type="ECO:0000256" key="5">
    <source>
        <dbReference type="ARBA" id="ARBA00016296"/>
    </source>
</evidence>
<evidence type="ECO:0000256" key="7">
    <source>
        <dbReference type="ARBA" id="ARBA00022679"/>
    </source>
</evidence>
<protein>
    <recommendedName>
        <fullName evidence="5 13">Guanylate kinase</fullName>
        <ecNumber evidence="4 13">2.7.4.8</ecNumber>
    </recommendedName>
    <alternativeName>
        <fullName evidence="11 13">GMP kinase</fullName>
    </alternativeName>
</protein>
<evidence type="ECO:0000256" key="11">
    <source>
        <dbReference type="ARBA" id="ARBA00030128"/>
    </source>
</evidence>
<comment type="subcellular location">
    <subcellularLocation>
        <location evidence="2 13">Cytoplasm</location>
    </subcellularLocation>
</comment>
<comment type="similarity">
    <text evidence="3 13">Belongs to the guanylate kinase family.</text>
</comment>
<dbReference type="InterPro" id="IPR008145">
    <property type="entry name" value="GK/Ca_channel_bsu"/>
</dbReference>
<comment type="function">
    <text evidence="1 13">Essential for recycling GMP and indirectly, cGMP.</text>
</comment>
<dbReference type="AlphaFoldDB" id="A0A2S7JZH7"/>
<evidence type="ECO:0000256" key="8">
    <source>
        <dbReference type="ARBA" id="ARBA00022741"/>
    </source>
</evidence>
<dbReference type="InterPro" id="IPR027417">
    <property type="entry name" value="P-loop_NTPase"/>
</dbReference>
<evidence type="ECO:0000256" key="1">
    <source>
        <dbReference type="ARBA" id="ARBA00003531"/>
    </source>
</evidence>
<dbReference type="SMART" id="SM00072">
    <property type="entry name" value="GuKc"/>
    <property type="match status" value="1"/>
</dbReference>
<keyword evidence="10 13" id="KW-0067">ATP-binding</keyword>
<dbReference type="PROSITE" id="PS00856">
    <property type="entry name" value="GUANYLATE_KINASE_1"/>
    <property type="match status" value="1"/>
</dbReference>
<dbReference type="OrthoDB" id="9808150at2"/>
<dbReference type="InterPro" id="IPR008144">
    <property type="entry name" value="Guanylate_kin-like_dom"/>
</dbReference>
<proteinExistence type="inferred from homology"/>